<dbReference type="InterPro" id="IPR045619">
    <property type="entry name" value="DUF6443"/>
</dbReference>
<gene>
    <name evidence="2" type="ORF">SAMN05421788_103116</name>
</gene>
<evidence type="ECO:0000313" key="2">
    <source>
        <dbReference type="EMBL" id="SIT04513.1"/>
    </source>
</evidence>
<dbReference type="RefSeq" id="WP_144264022.1">
    <property type="nucleotide sequence ID" value="NZ_AP017422.1"/>
</dbReference>
<accession>A0A173MJX5</accession>
<organism evidence="2 3">
    <name type="scientific">Filimonas lacunae</name>
    <dbReference type="NCBI Taxonomy" id="477680"/>
    <lineage>
        <taxon>Bacteria</taxon>
        <taxon>Pseudomonadati</taxon>
        <taxon>Bacteroidota</taxon>
        <taxon>Chitinophagia</taxon>
        <taxon>Chitinophagales</taxon>
        <taxon>Chitinophagaceae</taxon>
        <taxon>Filimonas</taxon>
    </lineage>
</organism>
<dbReference type="InterPro" id="IPR022385">
    <property type="entry name" value="Rhs_assc_core"/>
</dbReference>
<evidence type="ECO:0000313" key="3">
    <source>
        <dbReference type="Proteomes" id="UP000186917"/>
    </source>
</evidence>
<sequence length="1507" mass="165994">MKIISLLIMTVAATNIVAQQVNKPKVATAPEQGSATLAALPAAYPAATPVNYVRTWQPLKPFASETEVVGNSLVKEVNRVTQYVDGLGRHIQTVSWKAAPGELDLVTPVVYDELGREKYKYMPYASGSDGNFKPDPFPASIYSGTGVLQQLYPGEKYFYTQVNYEASPLSRVEKTMSPGNNWVGSSRGIQTQYLVNTTDDSVRLWSICFNALPDDADANPVFNIPQSAGVYAVGELSKTVTTDENNHQVIEYKDKEGHIVLKKVQEKETPSSSAYNDWLCTYYVYDDMGQLRFVMSPKAVQQVRGNNWSFNNKQTVADELCFHYEYDKRQRIIAKKIPGAGWVYMVYDQRDRLVYTQDAGLRAGKKWWMATFYDALNRPAQTAMLTGYQGTRATLQTFVEGIADGVTTVPGTGSYTSSTQANLQVNSWTVGVDYEATNSVLFLPEFVSGDAAEFTAEIVTDTIKTFGSSQELSAYAVPANGTFIPLTYSFYDDYSWTPAHAYTAVDNSKLGIGANVYGELLPAINSVATKGIATGSRVRVIENAADLTQGSWLETAHYYDDKGRMVQVNSDNYKGGQEVVTSRFDFAGKVISTYQVHTVSSADISTNRMYTEMDYDQAGRITQIRKTLNDDASTTQVIASSTYNNQGQLQQKVLGPETQEFSYNVRGWLKGINWATIHNNPWFAMDLSYDWGYDQNQYNGNIAGMRWYTRGSGKSRSYGYGYDAVNRLLYGCFTQQSGSDSWTNENGLDFSMQMGNGIASDSTYDANGNILSMKHMGWKGGGSTVIDNLKYTYLNSGNSNKLQNVVDRANEEGTKLGDFRTSKNSPNKSLKANATSYDAITDYYYDVNGNLVKDYNKDIGTSDSAGIEYNYLNLPYKIKVYAPEYANGVKGVITYIYDATGNKLEKRVAENADTAGKGNKTAITSYAGGFVYENNVLQYAAHEEGRIRPLRNPDDSTLTGYTFDWFLKDHLGNVRVVLTEEKKTDIYPAATLEGEANSDGLKLESTYYDIDTANIKPTPFALKSTYGTVPSNEYANNNGIPNPNKYINTDAISTKMYKLNGANGVKTGLGITLKVMAGDTVNVFGRSFWKDASWSNSNDGSSQLDPLVIFTGLLGGPAGVGGAHGVTASQVNGVNANVAGMRDLVSDQNSGTAAPKAFINYMFFDEQFRYVSGGYSQVQDTGGLKNHFNVAAMQNIPVDTSGYIYVYCSNGSAVDVYFDNLQVMLQHGSLVEETHYYPFGLTMKGISAKAAGILLNRYGITGKEKQDQEFSDGSGLEIYDFGARMLDQQTGRWSVIDSKSDKYVAWTPYNYVANNPVKMVDINGKEWLDANGNKIYENGAYTEYATGNDKRLGEQLRSTKTGAEQFEKLVNSTQKITVLLDKKSETQVDDEGNIVMGLTVPKFFKSSDGKSAEVATATLTLYANSVDATLKKVGEKGSEQIGNRKINKDITFIELLAIVFGHEIEHTTNKNVNASLQKGNAQAGEEEAYKISDALIDETKEAKKPAQ</sequence>
<dbReference type="NCBIfam" id="TIGR03696">
    <property type="entry name" value="Rhs_assc_core"/>
    <property type="match status" value="1"/>
</dbReference>
<name>A0A173MJX5_9BACT</name>
<dbReference type="Gene3D" id="2.180.10.10">
    <property type="entry name" value="RHS repeat-associated core"/>
    <property type="match status" value="3"/>
</dbReference>
<proteinExistence type="predicted"/>
<protein>
    <submittedName>
        <fullName evidence="2">RHS repeat-associated core domain-containing protein</fullName>
    </submittedName>
</protein>
<evidence type="ECO:0000259" key="1">
    <source>
        <dbReference type="Pfam" id="PF20041"/>
    </source>
</evidence>
<reference evidence="3" key="1">
    <citation type="submission" date="2017-01" db="EMBL/GenBank/DDBJ databases">
        <authorList>
            <person name="Varghese N."/>
            <person name="Submissions S."/>
        </authorList>
    </citation>
    <scope>NUCLEOTIDE SEQUENCE [LARGE SCALE GENOMIC DNA]</scope>
    <source>
        <strain evidence="3">DSM 21054</strain>
    </source>
</reference>
<dbReference type="EMBL" id="FTOR01000003">
    <property type="protein sequence ID" value="SIT04513.1"/>
    <property type="molecule type" value="Genomic_DNA"/>
</dbReference>
<keyword evidence="3" id="KW-1185">Reference proteome</keyword>
<dbReference type="Proteomes" id="UP000186917">
    <property type="component" value="Unassembled WGS sequence"/>
</dbReference>
<dbReference type="Pfam" id="PF20041">
    <property type="entry name" value="DUF6443"/>
    <property type="match status" value="1"/>
</dbReference>
<dbReference type="KEGG" id="fln:FLA_3797"/>
<dbReference type="STRING" id="477680.SAMN05421788_103116"/>
<dbReference type="OrthoDB" id="976756at2"/>
<feature type="domain" description="DUF6443" evidence="1">
    <location>
        <begin position="57"/>
        <end position="194"/>
    </location>
</feature>